<reference evidence="3" key="1">
    <citation type="submission" date="2021-02" db="EMBL/GenBank/DDBJ databases">
        <authorList>
            <person name="Nowell W R."/>
        </authorList>
    </citation>
    <scope>NUCLEOTIDE SEQUENCE</scope>
</reference>
<dbReference type="GO" id="GO:0006412">
    <property type="term" value="P:translation"/>
    <property type="evidence" value="ECO:0007669"/>
    <property type="project" value="InterPro"/>
</dbReference>
<protein>
    <submittedName>
        <fullName evidence="3">Uncharacterized protein</fullName>
    </submittedName>
</protein>
<dbReference type="Proteomes" id="UP000663844">
    <property type="component" value="Unassembled WGS sequence"/>
</dbReference>
<evidence type="ECO:0000313" key="3">
    <source>
        <dbReference type="EMBL" id="CAF4414702.1"/>
    </source>
</evidence>
<name>A0A820Q7E2_9BILA</name>
<dbReference type="GO" id="GO:0003735">
    <property type="term" value="F:structural constituent of ribosome"/>
    <property type="evidence" value="ECO:0007669"/>
    <property type="project" value="InterPro"/>
</dbReference>
<gene>
    <name evidence="3" type="ORF">OXD698_LOCUS52257</name>
</gene>
<comment type="caution">
    <text evidence="3">The sequence shown here is derived from an EMBL/GenBank/DDBJ whole genome shotgun (WGS) entry which is preliminary data.</text>
</comment>
<dbReference type="Gene3D" id="3.40.50.10490">
    <property type="entry name" value="Glucose-6-phosphate isomerase like protein, domain 1"/>
    <property type="match status" value="1"/>
</dbReference>
<dbReference type="AlphaFoldDB" id="A0A820Q7E2"/>
<dbReference type="GO" id="GO:0015935">
    <property type="term" value="C:small ribosomal subunit"/>
    <property type="evidence" value="ECO:0007669"/>
    <property type="project" value="InterPro"/>
</dbReference>
<organism evidence="3 4">
    <name type="scientific">Adineta steineri</name>
    <dbReference type="NCBI Taxonomy" id="433720"/>
    <lineage>
        <taxon>Eukaryota</taxon>
        <taxon>Metazoa</taxon>
        <taxon>Spiralia</taxon>
        <taxon>Gnathifera</taxon>
        <taxon>Rotifera</taxon>
        <taxon>Eurotatoria</taxon>
        <taxon>Bdelloidea</taxon>
        <taxon>Adinetida</taxon>
        <taxon>Adinetidae</taxon>
        <taxon>Adineta</taxon>
    </lineage>
</organism>
<keyword evidence="1" id="KW-0689">Ribosomal protein</keyword>
<evidence type="ECO:0000313" key="4">
    <source>
        <dbReference type="Proteomes" id="UP000663844"/>
    </source>
</evidence>
<evidence type="ECO:0000256" key="1">
    <source>
        <dbReference type="ARBA" id="ARBA00022980"/>
    </source>
</evidence>
<dbReference type="SUPFAM" id="SSF52313">
    <property type="entry name" value="Ribosomal protein S2"/>
    <property type="match status" value="1"/>
</dbReference>
<feature type="non-terminal residue" evidence="3">
    <location>
        <position position="1"/>
    </location>
</feature>
<dbReference type="PANTHER" id="PTHR11489">
    <property type="entry name" value="40S RIBOSOMAL PROTEIN SA"/>
    <property type="match status" value="1"/>
</dbReference>
<dbReference type="InterPro" id="IPR023591">
    <property type="entry name" value="Ribosomal_uS2_flav_dom_sf"/>
</dbReference>
<dbReference type="EMBL" id="CAJOAZ010028096">
    <property type="protein sequence ID" value="CAF4414702.1"/>
    <property type="molecule type" value="Genomic_DNA"/>
</dbReference>
<proteinExistence type="predicted"/>
<sequence>MDTYVWKKKLKNEGSTIINIRKFWEKLVLAARAIVAVENPADVCAISCQPQGQRAVLKYARYTGATAIAGRFTPGSFT</sequence>
<accession>A0A820Q7E2</accession>
<dbReference type="InterPro" id="IPR005707">
    <property type="entry name" value="Ribosomal_uS2_euk/arc"/>
</dbReference>
<keyword evidence="2" id="KW-0687">Ribonucleoprotein</keyword>
<evidence type="ECO:0000256" key="2">
    <source>
        <dbReference type="ARBA" id="ARBA00023274"/>
    </source>
</evidence>